<comment type="caution">
    <text evidence="1">The sequence shown here is derived from an EMBL/GenBank/DDBJ whole genome shotgun (WGS) entry which is preliminary data.</text>
</comment>
<reference evidence="1 2" key="1">
    <citation type="journal article" date="2014" name="Genome Announc.">
        <title>Draft genome sequences of eight enterohepatic helicobacter species isolated from both laboratory and wild rodents.</title>
        <authorList>
            <person name="Sheh A."/>
            <person name="Shen Z."/>
            <person name="Fox J.G."/>
        </authorList>
    </citation>
    <scope>NUCLEOTIDE SEQUENCE [LARGE SCALE GENOMIC DNA]</scope>
    <source>
        <strain evidence="1 2">MIT-03-7007</strain>
    </source>
</reference>
<dbReference type="InterPro" id="IPR014926">
    <property type="entry name" value="Phage_D3112_Orf24"/>
</dbReference>
<name>A0A4U8UEE4_9HELI</name>
<organism evidence="1 2">
    <name type="scientific">Helicobacter apodemus</name>
    <dbReference type="NCBI Taxonomy" id="135569"/>
    <lineage>
        <taxon>Bacteria</taxon>
        <taxon>Pseudomonadati</taxon>
        <taxon>Campylobacterota</taxon>
        <taxon>Epsilonproteobacteria</taxon>
        <taxon>Campylobacterales</taxon>
        <taxon>Helicobacteraceae</taxon>
        <taxon>Helicobacter</taxon>
    </lineage>
</organism>
<dbReference type="AlphaFoldDB" id="A0A4U8UEE4"/>
<evidence type="ECO:0000313" key="1">
    <source>
        <dbReference type="EMBL" id="TLE14477.1"/>
    </source>
</evidence>
<protein>
    <submittedName>
        <fullName evidence="1">DUF1804 family protein</fullName>
    </submittedName>
</protein>
<proteinExistence type="predicted"/>
<accession>A0A4U8UEE4</accession>
<keyword evidence="2" id="KW-1185">Reference proteome</keyword>
<dbReference type="Pfam" id="PF08822">
    <property type="entry name" value="DUF1804"/>
    <property type="match status" value="1"/>
</dbReference>
<gene>
    <name evidence="1" type="ORF">LS72_008735</name>
</gene>
<sequence>MTKDTRTLAFDLYSKGYSIAKIAEILHKNVRTIANYKTKEWDMKRADFFTQLKGDRGEVYQSFVEEMYLAIREIRESTLSAKDKAQALSKLGDSFAKMNKVASLEDPKTYRLSIIKRTLETLLEELKLAGESECLKVIVNLIENHRLTEKLSSLEG</sequence>
<dbReference type="RefSeq" id="WP_034554604.1">
    <property type="nucleotide sequence ID" value="NZ_JRPC02000024.1"/>
</dbReference>
<dbReference type="Proteomes" id="UP000029920">
    <property type="component" value="Unassembled WGS sequence"/>
</dbReference>
<dbReference type="EMBL" id="JRPC02000024">
    <property type="protein sequence ID" value="TLE14477.1"/>
    <property type="molecule type" value="Genomic_DNA"/>
</dbReference>
<evidence type="ECO:0000313" key="2">
    <source>
        <dbReference type="Proteomes" id="UP000029920"/>
    </source>
</evidence>